<dbReference type="AlphaFoldDB" id="M4B4C8"/>
<reference evidence="1" key="2">
    <citation type="submission" date="2015-06" db="UniProtKB">
        <authorList>
            <consortium name="EnsemblProtists"/>
        </authorList>
    </citation>
    <scope>IDENTIFICATION</scope>
    <source>
        <strain evidence="1">Emoy2</strain>
    </source>
</reference>
<dbReference type="Proteomes" id="UP000011713">
    <property type="component" value="Unassembled WGS sequence"/>
</dbReference>
<dbReference type="VEuPathDB" id="FungiDB:HpaG801127"/>
<name>M4B4C8_HYAAE</name>
<accession>M4B4C8</accession>
<dbReference type="InParanoid" id="M4B4C8"/>
<sequence length="98" mass="11353">MTDDCNTRRVAVEEFKNQFWKMETKTLSTIINARACEADGHDAFCPDGKLSFMLHGLTPFCNAKKKRYLLRICFTFPCTRRFLTAPFDQFCNSTAKKL</sequence>
<evidence type="ECO:0000313" key="1">
    <source>
        <dbReference type="EnsemblProtists" id="HpaP801127"/>
    </source>
</evidence>
<dbReference type="EnsemblProtists" id="HpaT801127">
    <property type="protein sequence ID" value="HpaP801127"/>
    <property type="gene ID" value="HpaG801127"/>
</dbReference>
<protein>
    <submittedName>
        <fullName evidence="1">Uncharacterized protein</fullName>
    </submittedName>
</protein>
<reference evidence="2" key="1">
    <citation type="journal article" date="2010" name="Science">
        <title>Signatures of adaptation to obligate biotrophy in the Hyaloperonospora arabidopsidis genome.</title>
        <authorList>
            <person name="Baxter L."/>
            <person name="Tripathy S."/>
            <person name="Ishaque N."/>
            <person name="Boot N."/>
            <person name="Cabral A."/>
            <person name="Kemen E."/>
            <person name="Thines M."/>
            <person name="Ah-Fong A."/>
            <person name="Anderson R."/>
            <person name="Badejoko W."/>
            <person name="Bittner-Eddy P."/>
            <person name="Boore J.L."/>
            <person name="Chibucos M.C."/>
            <person name="Coates M."/>
            <person name="Dehal P."/>
            <person name="Delehaunty K."/>
            <person name="Dong S."/>
            <person name="Downton P."/>
            <person name="Dumas B."/>
            <person name="Fabro G."/>
            <person name="Fronick C."/>
            <person name="Fuerstenberg S.I."/>
            <person name="Fulton L."/>
            <person name="Gaulin E."/>
            <person name="Govers F."/>
            <person name="Hughes L."/>
            <person name="Humphray S."/>
            <person name="Jiang R.H."/>
            <person name="Judelson H."/>
            <person name="Kamoun S."/>
            <person name="Kyung K."/>
            <person name="Meijer H."/>
            <person name="Minx P."/>
            <person name="Morris P."/>
            <person name="Nelson J."/>
            <person name="Phuntumart V."/>
            <person name="Qutob D."/>
            <person name="Rehmany A."/>
            <person name="Rougon-Cardoso A."/>
            <person name="Ryden P."/>
            <person name="Torto-Alalibo T."/>
            <person name="Studholme D."/>
            <person name="Wang Y."/>
            <person name="Win J."/>
            <person name="Wood J."/>
            <person name="Clifton S.W."/>
            <person name="Rogers J."/>
            <person name="Van den Ackerveken G."/>
            <person name="Jones J.D."/>
            <person name="McDowell J.M."/>
            <person name="Beynon J."/>
            <person name="Tyler B.M."/>
        </authorList>
    </citation>
    <scope>NUCLEOTIDE SEQUENCE [LARGE SCALE GENOMIC DNA]</scope>
    <source>
        <strain evidence="2">Emoy2</strain>
    </source>
</reference>
<dbReference type="HOGENOM" id="CLU_2338054_0_0_1"/>
<evidence type="ECO:0000313" key="2">
    <source>
        <dbReference type="Proteomes" id="UP000011713"/>
    </source>
</evidence>
<organism evidence="1 2">
    <name type="scientific">Hyaloperonospora arabidopsidis (strain Emoy2)</name>
    <name type="common">Downy mildew agent</name>
    <name type="synonym">Peronospora arabidopsidis</name>
    <dbReference type="NCBI Taxonomy" id="559515"/>
    <lineage>
        <taxon>Eukaryota</taxon>
        <taxon>Sar</taxon>
        <taxon>Stramenopiles</taxon>
        <taxon>Oomycota</taxon>
        <taxon>Peronosporomycetes</taxon>
        <taxon>Peronosporales</taxon>
        <taxon>Peronosporaceae</taxon>
        <taxon>Hyaloperonospora</taxon>
    </lineage>
</organism>
<proteinExistence type="predicted"/>
<keyword evidence="2" id="KW-1185">Reference proteome</keyword>
<dbReference type="EMBL" id="JH598253">
    <property type="status" value="NOT_ANNOTATED_CDS"/>
    <property type="molecule type" value="Genomic_DNA"/>
</dbReference>